<name>A0ABU6VZL1_9FABA</name>
<feature type="region of interest" description="Disordered" evidence="1">
    <location>
        <begin position="1"/>
        <end position="39"/>
    </location>
</feature>
<feature type="non-terminal residue" evidence="2">
    <location>
        <position position="113"/>
    </location>
</feature>
<evidence type="ECO:0000313" key="2">
    <source>
        <dbReference type="EMBL" id="MED6177875.1"/>
    </source>
</evidence>
<accession>A0ABU6VZL1</accession>
<dbReference type="Proteomes" id="UP001341840">
    <property type="component" value="Unassembled WGS sequence"/>
</dbReference>
<evidence type="ECO:0000256" key="1">
    <source>
        <dbReference type="SAM" id="MobiDB-lite"/>
    </source>
</evidence>
<feature type="compositionally biased region" description="Gly residues" evidence="1">
    <location>
        <begin position="1"/>
        <end position="11"/>
    </location>
</feature>
<comment type="caution">
    <text evidence="2">The sequence shown here is derived from an EMBL/GenBank/DDBJ whole genome shotgun (WGS) entry which is preliminary data.</text>
</comment>
<organism evidence="2 3">
    <name type="scientific">Stylosanthes scabra</name>
    <dbReference type="NCBI Taxonomy" id="79078"/>
    <lineage>
        <taxon>Eukaryota</taxon>
        <taxon>Viridiplantae</taxon>
        <taxon>Streptophyta</taxon>
        <taxon>Embryophyta</taxon>
        <taxon>Tracheophyta</taxon>
        <taxon>Spermatophyta</taxon>
        <taxon>Magnoliopsida</taxon>
        <taxon>eudicotyledons</taxon>
        <taxon>Gunneridae</taxon>
        <taxon>Pentapetalae</taxon>
        <taxon>rosids</taxon>
        <taxon>fabids</taxon>
        <taxon>Fabales</taxon>
        <taxon>Fabaceae</taxon>
        <taxon>Papilionoideae</taxon>
        <taxon>50 kb inversion clade</taxon>
        <taxon>dalbergioids sensu lato</taxon>
        <taxon>Dalbergieae</taxon>
        <taxon>Pterocarpus clade</taxon>
        <taxon>Stylosanthes</taxon>
    </lineage>
</organism>
<feature type="non-terminal residue" evidence="2">
    <location>
        <position position="1"/>
    </location>
</feature>
<proteinExistence type="predicted"/>
<reference evidence="2 3" key="1">
    <citation type="journal article" date="2023" name="Plants (Basel)">
        <title>Bridging the Gap: Combining Genomics and Transcriptomics Approaches to Understand Stylosanthes scabra, an Orphan Legume from the Brazilian Caatinga.</title>
        <authorList>
            <person name="Ferreira-Neto J.R.C."/>
            <person name="da Silva M.D."/>
            <person name="Binneck E."/>
            <person name="de Melo N.F."/>
            <person name="da Silva R.H."/>
            <person name="de Melo A.L.T.M."/>
            <person name="Pandolfi V."/>
            <person name="Bustamante F.O."/>
            <person name="Brasileiro-Vidal A.C."/>
            <person name="Benko-Iseppon A.M."/>
        </authorList>
    </citation>
    <scope>NUCLEOTIDE SEQUENCE [LARGE SCALE GENOMIC DNA]</scope>
    <source>
        <tissue evidence="2">Leaves</tissue>
    </source>
</reference>
<feature type="compositionally biased region" description="Basic and acidic residues" evidence="1">
    <location>
        <begin position="26"/>
        <end position="39"/>
    </location>
</feature>
<protein>
    <submittedName>
        <fullName evidence="2">Uncharacterized protein</fullName>
    </submittedName>
</protein>
<sequence>GTFDGGGGGEDSGCRAAEMAEAEPTELERDRTSKETEGREVTKTTYYLRRWWWPGTAPEVFLPPPGGGSVFPCERRRETAMASTEHGVIFFVVADAVWDSHRRWGWPVVRGAS</sequence>
<gene>
    <name evidence="2" type="ORF">PIB30_102225</name>
</gene>
<keyword evidence="3" id="KW-1185">Reference proteome</keyword>
<evidence type="ECO:0000313" key="3">
    <source>
        <dbReference type="Proteomes" id="UP001341840"/>
    </source>
</evidence>
<dbReference type="EMBL" id="JASCZI010154150">
    <property type="protein sequence ID" value="MED6177875.1"/>
    <property type="molecule type" value="Genomic_DNA"/>
</dbReference>